<evidence type="ECO:0000313" key="1">
    <source>
        <dbReference type="EMBL" id="JAH48029.1"/>
    </source>
</evidence>
<dbReference type="AlphaFoldDB" id="A0A0E9T338"/>
<name>A0A0E9T338_ANGAN</name>
<protein>
    <submittedName>
        <fullName evidence="1">Uncharacterized protein</fullName>
    </submittedName>
</protein>
<dbReference type="EMBL" id="GBXM01060548">
    <property type="protein sequence ID" value="JAH48029.1"/>
    <property type="molecule type" value="Transcribed_RNA"/>
</dbReference>
<sequence>MTLNLLEASGTSWRALPHN</sequence>
<proteinExistence type="predicted"/>
<reference evidence="1" key="2">
    <citation type="journal article" date="2015" name="Fish Shellfish Immunol.">
        <title>Early steps in the European eel (Anguilla anguilla)-Vibrio vulnificus interaction in the gills: Role of the RtxA13 toxin.</title>
        <authorList>
            <person name="Callol A."/>
            <person name="Pajuelo D."/>
            <person name="Ebbesson L."/>
            <person name="Teles M."/>
            <person name="MacKenzie S."/>
            <person name="Amaro C."/>
        </authorList>
    </citation>
    <scope>NUCLEOTIDE SEQUENCE</scope>
</reference>
<reference evidence="1" key="1">
    <citation type="submission" date="2014-11" db="EMBL/GenBank/DDBJ databases">
        <authorList>
            <person name="Amaro Gonzalez C."/>
        </authorList>
    </citation>
    <scope>NUCLEOTIDE SEQUENCE</scope>
</reference>
<accession>A0A0E9T338</accession>
<organism evidence="1">
    <name type="scientific">Anguilla anguilla</name>
    <name type="common">European freshwater eel</name>
    <name type="synonym">Muraena anguilla</name>
    <dbReference type="NCBI Taxonomy" id="7936"/>
    <lineage>
        <taxon>Eukaryota</taxon>
        <taxon>Metazoa</taxon>
        <taxon>Chordata</taxon>
        <taxon>Craniata</taxon>
        <taxon>Vertebrata</taxon>
        <taxon>Euteleostomi</taxon>
        <taxon>Actinopterygii</taxon>
        <taxon>Neopterygii</taxon>
        <taxon>Teleostei</taxon>
        <taxon>Anguilliformes</taxon>
        <taxon>Anguillidae</taxon>
        <taxon>Anguilla</taxon>
    </lineage>
</organism>